<evidence type="ECO:0000313" key="1">
    <source>
        <dbReference type="EMBL" id="PKB97319.1"/>
    </source>
</evidence>
<name>A0A2N0NRV2_9GLOM</name>
<dbReference type="Proteomes" id="UP000232722">
    <property type="component" value="Unassembled WGS sequence"/>
</dbReference>
<dbReference type="EMBL" id="LLXJ01003277">
    <property type="protein sequence ID" value="PKB97319.1"/>
    <property type="molecule type" value="Genomic_DNA"/>
</dbReference>
<dbReference type="AlphaFoldDB" id="A0A2N0NRV2"/>
<comment type="caution">
    <text evidence="1">The sequence shown here is derived from an EMBL/GenBank/DDBJ whole genome shotgun (WGS) entry which is preliminary data.</text>
</comment>
<sequence length="130" mass="15113">MTSNNQTAQDYSNLSMGDSNEQNNLINNVGAFINSAIPVLQNVTFEFYFPFSSSIDTRIYHVTYQYTELHPLENARRLNNSISLSHIPDQQFPLHNNIHSLIQQQIQQLVQQPVYQQNTIQQQLSVRRYV</sequence>
<reference evidence="1 2" key="2">
    <citation type="submission" date="2017-09" db="EMBL/GenBank/DDBJ databases">
        <title>Extensive intraspecific genome diversity in a model arbuscular mycorrhizal fungus.</title>
        <authorList>
            <person name="Chen E.C."/>
            <person name="Morin E."/>
            <person name="Beaudet D."/>
            <person name="Noel J."/>
            <person name="Ndikumana S."/>
            <person name="Charron P."/>
            <person name="St-Onge C."/>
            <person name="Giorgi J."/>
            <person name="Grigoriev I.V."/>
            <person name="Roux C."/>
            <person name="Martin F.M."/>
            <person name="Corradi N."/>
        </authorList>
    </citation>
    <scope>NUCLEOTIDE SEQUENCE [LARGE SCALE GENOMIC DNA]</scope>
    <source>
        <strain evidence="1 2">A5</strain>
    </source>
</reference>
<dbReference type="VEuPathDB" id="FungiDB:RhiirFUN_023519"/>
<reference evidence="1 2" key="1">
    <citation type="submission" date="2016-04" db="EMBL/GenBank/DDBJ databases">
        <title>Genome analyses suggest a sexual origin of heterokaryosis in a supposedly ancient asexual fungus.</title>
        <authorList>
            <person name="Ropars J."/>
            <person name="Sedzielewska K."/>
            <person name="Noel J."/>
            <person name="Charron P."/>
            <person name="Farinelli L."/>
            <person name="Marton T."/>
            <person name="Kruger M."/>
            <person name="Pelin A."/>
            <person name="Brachmann A."/>
            <person name="Corradi N."/>
        </authorList>
    </citation>
    <scope>NUCLEOTIDE SEQUENCE [LARGE SCALE GENOMIC DNA]</scope>
    <source>
        <strain evidence="1 2">A5</strain>
    </source>
</reference>
<dbReference type="VEuPathDB" id="FungiDB:RhiirA1_455475"/>
<evidence type="ECO:0000313" key="2">
    <source>
        <dbReference type="Proteomes" id="UP000232722"/>
    </source>
</evidence>
<gene>
    <name evidence="1" type="ORF">RhiirA5_433368</name>
</gene>
<protein>
    <submittedName>
        <fullName evidence="1">Uncharacterized protein</fullName>
    </submittedName>
</protein>
<accession>A0A2N0NRV2</accession>
<proteinExistence type="predicted"/>
<dbReference type="VEuPathDB" id="FungiDB:FUN_003347"/>
<organism evidence="1 2">
    <name type="scientific">Rhizophagus irregularis</name>
    <dbReference type="NCBI Taxonomy" id="588596"/>
    <lineage>
        <taxon>Eukaryota</taxon>
        <taxon>Fungi</taxon>
        <taxon>Fungi incertae sedis</taxon>
        <taxon>Mucoromycota</taxon>
        <taxon>Glomeromycotina</taxon>
        <taxon>Glomeromycetes</taxon>
        <taxon>Glomerales</taxon>
        <taxon>Glomeraceae</taxon>
        <taxon>Rhizophagus</taxon>
    </lineage>
</organism>